<accession>A0ABS5JGP0</accession>
<feature type="compositionally biased region" description="Polar residues" evidence="1">
    <location>
        <begin position="37"/>
        <end position="48"/>
    </location>
</feature>
<organism evidence="2 3">
    <name type="scientific">Nissabacter archeti</name>
    <dbReference type="NCBI Taxonomy" id="1917880"/>
    <lineage>
        <taxon>Bacteria</taxon>
        <taxon>Pseudomonadati</taxon>
        <taxon>Pseudomonadota</taxon>
        <taxon>Gammaproteobacteria</taxon>
        <taxon>Enterobacterales</taxon>
        <taxon>Yersiniaceae</taxon>
        <taxon>Nissabacter</taxon>
    </lineage>
</organism>
<dbReference type="EMBL" id="JAERKB010000006">
    <property type="protein sequence ID" value="MBS0969112.1"/>
    <property type="molecule type" value="Genomic_DNA"/>
</dbReference>
<evidence type="ECO:0000313" key="3">
    <source>
        <dbReference type="Proteomes" id="UP000680634"/>
    </source>
</evidence>
<dbReference type="RefSeq" id="WP_165699078.1">
    <property type="nucleotide sequence ID" value="NZ_FQXW01000002.1"/>
</dbReference>
<protein>
    <submittedName>
        <fullName evidence="2">Uncharacterized protein</fullName>
    </submittedName>
</protein>
<comment type="caution">
    <text evidence="2">The sequence shown here is derived from an EMBL/GenBank/DDBJ whole genome shotgun (WGS) entry which is preliminary data.</text>
</comment>
<keyword evidence="3" id="KW-1185">Reference proteome</keyword>
<name>A0ABS5JGP0_9GAMM</name>
<sequence>MTTQRENRNENYLTIPLAILLPTVANTAGHQAFPAQTGRNRALKQNYQQHDRHVVRR</sequence>
<evidence type="ECO:0000313" key="2">
    <source>
        <dbReference type="EMBL" id="MBS0969112.1"/>
    </source>
</evidence>
<dbReference type="Proteomes" id="UP000680634">
    <property type="component" value="Unassembled WGS sequence"/>
</dbReference>
<feature type="region of interest" description="Disordered" evidence="1">
    <location>
        <begin position="33"/>
        <end position="57"/>
    </location>
</feature>
<gene>
    <name evidence="2" type="ORF">JK232_09405</name>
</gene>
<reference evidence="3" key="2">
    <citation type="submission" date="2023-07" db="EMBL/GenBank/DDBJ databases">
        <title>Genome-inferred correspondence between phylogeny and metabolic traits in the wild Drosophila gut microbiome.</title>
        <authorList>
            <person name="Bueno E."/>
            <person name="Blow F."/>
            <person name="Douglas A.E."/>
        </authorList>
    </citation>
    <scope>NUCLEOTIDE SEQUENCE [LARGE SCALE GENOMIC DNA]</scope>
    <source>
        <strain evidence="3">JGM97</strain>
    </source>
</reference>
<proteinExistence type="predicted"/>
<evidence type="ECO:0000256" key="1">
    <source>
        <dbReference type="SAM" id="MobiDB-lite"/>
    </source>
</evidence>
<reference evidence="2 3" key="1">
    <citation type="submission" date="2020-12" db="EMBL/GenBank/DDBJ databases">
        <authorList>
            <person name="Mcmullen J.G."/>
        </authorList>
    </citation>
    <scope>NUCLEOTIDE SEQUENCE [LARGE SCALE GENOMIC DNA]</scope>
    <source>
        <strain evidence="2 3">JGM97</strain>
    </source>
</reference>